<evidence type="ECO:0000256" key="2">
    <source>
        <dbReference type="ARBA" id="ARBA00007191"/>
    </source>
</evidence>
<keyword evidence="6 10" id="KW-0243">Dynein</keyword>
<evidence type="ECO:0000256" key="3">
    <source>
        <dbReference type="ARBA" id="ARBA00022448"/>
    </source>
</evidence>
<dbReference type="InterPro" id="IPR004942">
    <property type="entry name" value="Roadblock/LAMTOR2_dom"/>
</dbReference>
<dbReference type="EMBL" id="CP151503">
    <property type="protein sequence ID" value="WZN60474.1"/>
    <property type="molecule type" value="Genomic_DNA"/>
</dbReference>
<keyword evidence="3 10" id="KW-0813">Transport</keyword>
<evidence type="ECO:0000313" key="12">
    <source>
        <dbReference type="EMBL" id="WZN60474.1"/>
    </source>
</evidence>
<accession>A0AAX4P3G7</accession>
<protein>
    <recommendedName>
        <fullName evidence="10">Dynein light chain roadblock</fullName>
    </recommendedName>
</protein>
<keyword evidence="7 10" id="KW-0505">Motor protein</keyword>
<feature type="domain" description="Roadblock/LAMTOR2" evidence="11">
    <location>
        <begin position="12"/>
        <end position="100"/>
    </location>
</feature>
<dbReference type="GO" id="GO:0005868">
    <property type="term" value="C:cytoplasmic dynein complex"/>
    <property type="evidence" value="ECO:0007669"/>
    <property type="project" value="UniProtKB-UniRule"/>
</dbReference>
<dbReference type="FunFam" id="3.30.450.30:FF:000009">
    <property type="entry name" value="Dynein light chain roadblock"/>
    <property type="match status" value="1"/>
</dbReference>
<dbReference type="Gene3D" id="3.30.450.30">
    <property type="entry name" value="Dynein light chain 2a, cytoplasmic"/>
    <property type="match status" value="1"/>
</dbReference>
<dbReference type="SMART" id="SM00960">
    <property type="entry name" value="Robl_LC7"/>
    <property type="match status" value="1"/>
</dbReference>
<name>A0AAX4P3G7_9CHLO</name>
<comment type="similarity">
    <text evidence="2 10">Belongs to the GAMAD family.</text>
</comment>
<keyword evidence="4 10" id="KW-0963">Cytoplasm</keyword>
<comment type="subcellular location">
    <subcellularLocation>
        <location evidence="1 10">Cytoplasm</location>
        <location evidence="1 10">Cytoskeleton</location>
    </subcellularLocation>
</comment>
<dbReference type="InterPro" id="IPR016561">
    <property type="entry name" value="DYNLRB1/2"/>
</dbReference>
<evidence type="ECO:0000256" key="10">
    <source>
        <dbReference type="PIRNR" id="PIRNR009998"/>
    </source>
</evidence>
<dbReference type="PANTHER" id="PTHR10779">
    <property type="entry name" value="DYNEIN LIGHT CHAIN ROADBLOCK"/>
    <property type="match status" value="1"/>
</dbReference>
<evidence type="ECO:0000259" key="11">
    <source>
        <dbReference type="SMART" id="SM00960"/>
    </source>
</evidence>
<comment type="function">
    <text evidence="9">Acts as one of several non-catalytic accessory components of the cytoplasmic dynein 1 complex that are thought to be involved in linking dynein to cargos and to adapter proteins that regulate dynein function. Cytoplasmic dynein 1 acts as a motor for the intracellular retrograde motility of vesicles and organelles along microtubules.</text>
</comment>
<keyword evidence="13" id="KW-1185">Reference proteome</keyword>
<proteinExistence type="inferred from homology"/>
<dbReference type="GO" id="GO:0045505">
    <property type="term" value="F:dynein intermediate chain binding"/>
    <property type="evidence" value="ECO:0007669"/>
    <property type="project" value="UniProtKB-UniRule"/>
</dbReference>
<reference evidence="12 13" key="1">
    <citation type="submission" date="2024-03" db="EMBL/GenBank/DDBJ databases">
        <title>Complete genome sequence of the green alga Chloropicon roscoffensis RCC1871.</title>
        <authorList>
            <person name="Lemieux C."/>
            <person name="Pombert J.-F."/>
            <person name="Otis C."/>
            <person name="Turmel M."/>
        </authorList>
    </citation>
    <scope>NUCLEOTIDE SEQUENCE [LARGE SCALE GENOMIC DNA]</scope>
    <source>
        <strain evidence="12 13">RCC1871</strain>
    </source>
</reference>
<sequence length="105" mass="11641">MVGTFPAATAAVEDTFKRINSHKGVEGIIVISNDGIPIRTTLEPEITVQYAALVTRFTEKSKSVLTQLNGEDDLKFLRIRSKKHEIMIAPDKDYTLLVIQKPAVS</sequence>
<dbReference type="Pfam" id="PF03259">
    <property type="entry name" value="Robl_LC7"/>
    <property type="match status" value="1"/>
</dbReference>
<evidence type="ECO:0000313" key="13">
    <source>
        <dbReference type="Proteomes" id="UP001472866"/>
    </source>
</evidence>
<evidence type="ECO:0000256" key="4">
    <source>
        <dbReference type="ARBA" id="ARBA00022490"/>
    </source>
</evidence>
<evidence type="ECO:0000256" key="7">
    <source>
        <dbReference type="ARBA" id="ARBA00023175"/>
    </source>
</evidence>
<evidence type="ECO:0000256" key="9">
    <source>
        <dbReference type="ARBA" id="ARBA00025362"/>
    </source>
</evidence>
<evidence type="ECO:0000256" key="6">
    <source>
        <dbReference type="ARBA" id="ARBA00023017"/>
    </source>
</evidence>
<evidence type="ECO:0000256" key="8">
    <source>
        <dbReference type="ARBA" id="ARBA00023212"/>
    </source>
</evidence>
<gene>
    <name evidence="12" type="ORF">HKI87_03g20060</name>
</gene>
<dbReference type="GO" id="GO:0005737">
    <property type="term" value="C:cytoplasm"/>
    <property type="evidence" value="ECO:0007669"/>
    <property type="project" value="UniProtKB-UniRule"/>
</dbReference>
<dbReference type="GO" id="GO:0005874">
    <property type="term" value="C:microtubule"/>
    <property type="evidence" value="ECO:0007669"/>
    <property type="project" value="UniProtKB-UniRule"/>
</dbReference>
<keyword evidence="5 10" id="KW-0493">Microtubule</keyword>
<evidence type="ECO:0000256" key="5">
    <source>
        <dbReference type="ARBA" id="ARBA00022701"/>
    </source>
</evidence>
<organism evidence="12 13">
    <name type="scientific">Chloropicon roscoffensis</name>
    <dbReference type="NCBI Taxonomy" id="1461544"/>
    <lineage>
        <taxon>Eukaryota</taxon>
        <taxon>Viridiplantae</taxon>
        <taxon>Chlorophyta</taxon>
        <taxon>Chloropicophyceae</taxon>
        <taxon>Chloropicales</taxon>
        <taxon>Chloropicaceae</taxon>
        <taxon>Chloropicon</taxon>
    </lineage>
</organism>
<dbReference type="AlphaFoldDB" id="A0AAX4P3G7"/>
<keyword evidence="8 10" id="KW-0206">Cytoskeleton</keyword>
<evidence type="ECO:0000256" key="1">
    <source>
        <dbReference type="ARBA" id="ARBA00004245"/>
    </source>
</evidence>
<dbReference type="PIRSF" id="PIRSF009998">
    <property type="entry name" value="DLC7"/>
    <property type="match status" value="1"/>
</dbReference>
<dbReference type="SUPFAM" id="SSF103196">
    <property type="entry name" value="Roadblock/LC7 domain"/>
    <property type="match status" value="1"/>
</dbReference>
<dbReference type="GO" id="GO:0007018">
    <property type="term" value="P:microtubule-based movement"/>
    <property type="evidence" value="ECO:0007669"/>
    <property type="project" value="UniProtKB-UniRule"/>
</dbReference>
<dbReference type="Proteomes" id="UP001472866">
    <property type="component" value="Chromosome 03"/>
</dbReference>